<gene>
    <name evidence="2" type="ORF">PIB30_084067</name>
</gene>
<keyword evidence="1" id="KW-0472">Membrane</keyword>
<comment type="caution">
    <text evidence="2">The sequence shown here is derived from an EMBL/GenBank/DDBJ whole genome shotgun (WGS) entry which is preliminary data.</text>
</comment>
<sequence length="139" mass="16495">MIRKTSANKCASAACDAQPPPLSKVPLRRWFASEEVWRDFLNFYSKMPILKPRHLIEGLLPEDKYLIFWRLLDKQFIRGSSSLERVPRFACLFFLVAILIGSYMFWKFSECRYYPRLMAAVATTLRIQDNLDRNGYWEF</sequence>
<keyword evidence="1" id="KW-1133">Transmembrane helix</keyword>
<keyword evidence="1" id="KW-0812">Transmembrane</keyword>
<protein>
    <submittedName>
        <fullName evidence="2">Uncharacterized protein</fullName>
    </submittedName>
</protein>
<evidence type="ECO:0000313" key="3">
    <source>
        <dbReference type="Proteomes" id="UP001341840"/>
    </source>
</evidence>
<keyword evidence="3" id="KW-1185">Reference proteome</keyword>
<reference evidence="2 3" key="1">
    <citation type="journal article" date="2023" name="Plants (Basel)">
        <title>Bridging the Gap: Combining Genomics and Transcriptomics Approaches to Understand Stylosanthes scabra, an Orphan Legume from the Brazilian Caatinga.</title>
        <authorList>
            <person name="Ferreira-Neto J.R.C."/>
            <person name="da Silva M.D."/>
            <person name="Binneck E."/>
            <person name="de Melo N.F."/>
            <person name="da Silva R.H."/>
            <person name="de Melo A.L.T.M."/>
            <person name="Pandolfi V."/>
            <person name="Bustamante F.O."/>
            <person name="Brasileiro-Vidal A.C."/>
            <person name="Benko-Iseppon A.M."/>
        </authorList>
    </citation>
    <scope>NUCLEOTIDE SEQUENCE [LARGE SCALE GENOMIC DNA]</scope>
    <source>
        <tissue evidence="2">Leaves</tissue>
    </source>
</reference>
<evidence type="ECO:0000313" key="2">
    <source>
        <dbReference type="EMBL" id="MED6224443.1"/>
    </source>
</evidence>
<feature type="transmembrane region" description="Helical" evidence="1">
    <location>
        <begin position="86"/>
        <end position="106"/>
    </location>
</feature>
<evidence type="ECO:0000256" key="1">
    <source>
        <dbReference type="SAM" id="Phobius"/>
    </source>
</evidence>
<dbReference type="Proteomes" id="UP001341840">
    <property type="component" value="Unassembled WGS sequence"/>
</dbReference>
<proteinExistence type="predicted"/>
<dbReference type="EMBL" id="JASCZI010273212">
    <property type="protein sequence ID" value="MED6224443.1"/>
    <property type="molecule type" value="Genomic_DNA"/>
</dbReference>
<name>A0ABU6ZR17_9FABA</name>
<accession>A0ABU6ZR17</accession>
<organism evidence="2 3">
    <name type="scientific">Stylosanthes scabra</name>
    <dbReference type="NCBI Taxonomy" id="79078"/>
    <lineage>
        <taxon>Eukaryota</taxon>
        <taxon>Viridiplantae</taxon>
        <taxon>Streptophyta</taxon>
        <taxon>Embryophyta</taxon>
        <taxon>Tracheophyta</taxon>
        <taxon>Spermatophyta</taxon>
        <taxon>Magnoliopsida</taxon>
        <taxon>eudicotyledons</taxon>
        <taxon>Gunneridae</taxon>
        <taxon>Pentapetalae</taxon>
        <taxon>rosids</taxon>
        <taxon>fabids</taxon>
        <taxon>Fabales</taxon>
        <taxon>Fabaceae</taxon>
        <taxon>Papilionoideae</taxon>
        <taxon>50 kb inversion clade</taxon>
        <taxon>dalbergioids sensu lato</taxon>
        <taxon>Dalbergieae</taxon>
        <taxon>Pterocarpus clade</taxon>
        <taxon>Stylosanthes</taxon>
    </lineage>
</organism>